<dbReference type="GO" id="GO:1902201">
    <property type="term" value="P:negative regulation of bacterial-type flagellum-dependent cell motility"/>
    <property type="evidence" value="ECO:0007669"/>
    <property type="project" value="TreeGrafter"/>
</dbReference>
<dbReference type="CDD" id="cd01949">
    <property type="entry name" value="GGDEF"/>
    <property type="match status" value="1"/>
</dbReference>
<protein>
    <recommendedName>
        <fullName evidence="2">diguanylate cyclase</fullName>
        <ecNumber evidence="2">2.7.7.65</ecNumber>
    </recommendedName>
</protein>
<evidence type="ECO:0000259" key="8">
    <source>
        <dbReference type="PROSITE" id="PS50887"/>
    </source>
</evidence>
<dbReference type="InterPro" id="IPR035965">
    <property type="entry name" value="PAS-like_dom_sf"/>
</dbReference>
<dbReference type="Pfam" id="PF00672">
    <property type="entry name" value="HAMP"/>
    <property type="match status" value="1"/>
</dbReference>
<dbReference type="PROSITE" id="PS50113">
    <property type="entry name" value="PAC"/>
    <property type="match status" value="1"/>
</dbReference>
<dbReference type="GO" id="GO:0052621">
    <property type="term" value="F:diguanylate cyclase activity"/>
    <property type="evidence" value="ECO:0007669"/>
    <property type="project" value="UniProtKB-EC"/>
</dbReference>
<dbReference type="SUPFAM" id="SSF55785">
    <property type="entry name" value="PYP-like sensor domain (PAS domain)"/>
    <property type="match status" value="1"/>
</dbReference>
<name>A0A0W0X319_9GAMM</name>
<dbReference type="InterPro" id="IPR000700">
    <property type="entry name" value="PAS-assoc_C"/>
</dbReference>
<evidence type="ECO:0000259" key="6">
    <source>
        <dbReference type="PROSITE" id="PS50113"/>
    </source>
</evidence>
<comment type="cofactor">
    <cofactor evidence="1">
        <name>Mg(2+)</name>
        <dbReference type="ChEBI" id="CHEBI:18420"/>
    </cofactor>
</comment>
<dbReference type="PROSITE" id="PS50887">
    <property type="entry name" value="GGDEF"/>
    <property type="match status" value="1"/>
</dbReference>
<feature type="domain" description="PAS" evidence="5">
    <location>
        <begin position="318"/>
        <end position="388"/>
    </location>
</feature>
<dbReference type="InterPro" id="IPR050469">
    <property type="entry name" value="Diguanylate_Cyclase"/>
</dbReference>
<gene>
    <name evidence="9" type="ORF">Loak_1100</name>
</gene>
<comment type="catalytic activity">
    <reaction evidence="3">
        <text>2 GTP = 3',3'-c-di-GMP + 2 diphosphate</text>
        <dbReference type="Rhea" id="RHEA:24898"/>
        <dbReference type="ChEBI" id="CHEBI:33019"/>
        <dbReference type="ChEBI" id="CHEBI:37565"/>
        <dbReference type="ChEBI" id="CHEBI:58805"/>
        <dbReference type="EC" id="2.7.7.65"/>
    </reaction>
</comment>
<dbReference type="GO" id="GO:0043709">
    <property type="term" value="P:cell adhesion involved in single-species biofilm formation"/>
    <property type="evidence" value="ECO:0007669"/>
    <property type="project" value="TreeGrafter"/>
</dbReference>
<dbReference type="SUPFAM" id="SSF158472">
    <property type="entry name" value="HAMP domain-like"/>
    <property type="match status" value="1"/>
</dbReference>
<dbReference type="EC" id="2.7.7.65" evidence="2"/>
<dbReference type="InterPro" id="IPR013655">
    <property type="entry name" value="PAS_fold_3"/>
</dbReference>
<evidence type="ECO:0000256" key="3">
    <source>
        <dbReference type="ARBA" id="ARBA00034247"/>
    </source>
</evidence>
<comment type="caution">
    <text evidence="9">The sequence shown here is derived from an EMBL/GenBank/DDBJ whole genome shotgun (WGS) entry which is preliminary data.</text>
</comment>
<organism evidence="9 10">
    <name type="scientific">Legionella oakridgensis</name>
    <dbReference type="NCBI Taxonomy" id="29423"/>
    <lineage>
        <taxon>Bacteria</taxon>
        <taxon>Pseudomonadati</taxon>
        <taxon>Pseudomonadota</taxon>
        <taxon>Gammaproteobacteria</taxon>
        <taxon>Legionellales</taxon>
        <taxon>Legionellaceae</taxon>
        <taxon>Legionella</taxon>
    </lineage>
</organism>
<dbReference type="SMART" id="SM00091">
    <property type="entry name" value="PAS"/>
    <property type="match status" value="1"/>
</dbReference>
<dbReference type="InterPro" id="IPR043128">
    <property type="entry name" value="Rev_trsase/Diguanyl_cyclase"/>
</dbReference>
<dbReference type="SUPFAM" id="SSF55073">
    <property type="entry name" value="Nucleotide cyclase"/>
    <property type="match status" value="1"/>
</dbReference>
<dbReference type="NCBIfam" id="TIGR00254">
    <property type="entry name" value="GGDEF"/>
    <property type="match status" value="1"/>
</dbReference>
<evidence type="ECO:0000256" key="2">
    <source>
        <dbReference type="ARBA" id="ARBA00012528"/>
    </source>
</evidence>
<dbReference type="PANTHER" id="PTHR45138:SF9">
    <property type="entry name" value="DIGUANYLATE CYCLASE DGCM-RELATED"/>
    <property type="match status" value="1"/>
</dbReference>
<dbReference type="PANTHER" id="PTHR45138">
    <property type="entry name" value="REGULATORY COMPONENTS OF SENSORY TRANSDUCTION SYSTEM"/>
    <property type="match status" value="1"/>
</dbReference>
<evidence type="ECO:0000259" key="5">
    <source>
        <dbReference type="PROSITE" id="PS50112"/>
    </source>
</evidence>
<reference evidence="9 10" key="1">
    <citation type="submission" date="2015-11" db="EMBL/GenBank/DDBJ databases">
        <title>Genomic analysis of 38 Legionella species identifies large and diverse effector repertoires.</title>
        <authorList>
            <person name="Burstein D."/>
            <person name="Amaro F."/>
            <person name="Zusman T."/>
            <person name="Lifshitz Z."/>
            <person name="Cohen O."/>
            <person name="Gilbert J.A."/>
            <person name="Pupko T."/>
            <person name="Shuman H.A."/>
            <person name="Segal G."/>
        </authorList>
    </citation>
    <scope>NUCLEOTIDE SEQUENCE [LARGE SCALE GENOMIC DNA]</scope>
    <source>
        <strain evidence="9 10">Oak Ridge-10</strain>
    </source>
</reference>
<dbReference type="Gene3D" id="6.10.340.10">
    <property type="match status" value="1"/>
</dbReference>
<dbReference type="EMBL" id="LNYP01000023">
    <property type="protein sequence ID" value="KTD38979.1"/>
    <property type="molecule type" value="Genomic_DNA"/>
</dbReference>
<feature type="domain" description="PAC" evidence="6">
    <location>
        <begin position="392"/>
        <end position="444"/>
    </location>
</feature>
<feature type="domain" description="HAMP" evidence="7">
    <location>
        <begin position="254"/>
        <end position="306"/>
    </location>
</feature>
<dbReference type="SMART" id="SM00267">
    <property type="entry name" value="GGDEF"/>
    <property type="match status" value="1"/>
</dbReference>
<dbReference type="SMART" id="SM00304">
    <property type="entry name" value="HAMP"/>
    <property type="match status" value="1"/>
</dbReference>
<dbReference type="InterPro" id="IPR029787">
    <property type="entry name" value="Nucleotide_cyclase"/>
</dbReference>
<dbReference type="FunFam" id="3.30.70.270:FF:000001">
    <property type="entry name" value="Diguanylate cyclase domain protein"/>
    <property type="match status" value="1"/>
</dbReference>
<dbReference type="GO" id="GO:0007165">
    <property type="term" value="P:signal transduction"/>
    <property type="evidence" value="ECO:0007669"/>
    <property type="project" value="InterPro"/>
</dbReference>
<keyword evidence="4" id="KW-0472">Membrane</keyword>
<feature type="transmembrane region" description="Helical" evidence="4">
    <location>
        <begin position="12"/>
        <end position="36"/>
    </location>
</feature>
<dbReference type="SUPFAM" id="SSF55781">
    <property type="entry name" value="GAF domain-like"/>
    <property type="match status" value="1"/>
</dbReference>
<dbReference type="CDD" id="cd00130">
    <property type="entry name" value="PAS"/>
    <property type="match status" value="1"/>
</dbReference>
<dbReference type="InterPro" id="IPR000160">
    <property type="entry name" value="GGDEF_dom"/>
</dbReference>
<dbReference type="InterPro" id="IPR003660">
    <property type="entry name" value="HAMP_dom"/>
</dbReference>
<dbReference type="Pfam" id="PF08447">
    <property type="entry name" value="PAS_3"/>
    <property type="match status" value="1"/>
</dbReference>
<accession>A0A0W0X319</accession>
<evidence type="ECO:0000259" key="7">
    <source>
        <dbReference type="PROSITE" id="PS50885"/>
    </source>
</evidence>
<dbReference type="Gene3D" id="3.30.450.20">
    <property type="entry name" value="PAS domain"/>
    <property type="match status" value="1"/>
</dbReference>
<evidence type="ECO:0000313" key="10">
    <source>
        <dbReference type="Proteomes" id="UP000054858"/>
    </source>
</evidence>
<dbReference type="InterPro" id="IPR001610">
    <property type="entry name" value="PAC"/>
</dbReference>
<dbReference type="AlphaFoldDB" id="A0A0W0X319"/>
<sequence>MKLFKTPSINAFYRTAIATVSIFFLILYILVLYATYNQRLIIQSERHRYESLLTVFSLIQNADELTKMARLYAVTGNSKYKKYFYDILAIQDGRLAQPKNYSFFYWDYVLSGMQFYHPSGELISVSSRIKQLNFSQYEIYLLQQAEKRINELIQLAEKAFNFMVNTHRKPWEPIKSQEERNLEMARNLLYGDDFLKTKASILQPLESFQTAVDIRTAHDFATLHARQQNILYIFQIIILFALLLCVLAYRYTSRRIVHPIRELHMQAEKVADGDYSVRNNIHAQNELETLGYTLNKMCGFIEKDISEQKNLAELLQQSEERFRNAIEYAPIGMAIKTLNGVLLQGNRALCEALGYDQNTINKLTNKDIIHPEDLAKEEALEQQLIHGEIKMYQHESRYIHKDGHVVWVLLSASLIRDGQGNPLNIVSQIHDITPRKRDEKTMAALNERMSATLVELRQREHENMLLNKMNELLLTCQDAEEAYSIIYLTAKELFPSLNGGLSIYNKAQDRLETVRQWGDHRILQSEFLPKDCWALRNGNIYFVDNMENSIICQHYISTPTGGYIDLPLLVRGETIGLLGLHYSQDKKSISPKQQQLAITFSENIKLALANIYLREALRFQAIRDVLTGLFNRRYLDETLPRELEQMKRHHSLLSIAMIDIDGFKKFNDEYGHEAGDEALKFVGNQLQQAIRAGDIACRLGGDEFIIILINARLNDAQQRIEQICEQVKNNHLHSQGHLLPQITLSAGIAEAPLHGDKTEDLMSAADEALYAAKKSGRDTVKIYQP</sequence>
<dbReference type="InterPro" id="IPR000014">
    <property type="entry name" value="PAS"/>
</dbReference>
<evidence type="ECO:0000256" key="4">
    <source>
        <dbReference type="SAM" id="Phobius"/>
    </source>
</evidence>
<keyword evidence="4" id="KW-0812">Transmembrane</keyword>
<evidence type="ECO:0000313" key="9">
    <source>
        <dbReference type="EMBL" id="KTD38979.1"/>
    </source>
</evidence>
<dbReference type="NCBIfam" id="TIGR00229">
    <property type="entry name" value="sensory_box"/>
    <property type="match status" value="1"/>
</dbReference>
<keyword evidence="4" id="KW-1133">Transmembrane helix</keyword>
<proteinExistence type="predicted"/>
<evidence type="ECO:0000256" key="1">
    <source>
        <dbReference type="ARBA" id="ARBA00001946"/>
    </source>
</evidence>
<dbReference type="PROSITE" id="PS50112">
    <property type="entry name" value="PAS"/>
    <property type="match status" value="1"/>
</dbReference>
<dbReference type="CDD" id="cd06225">
    <property type="entry name" value="HAMP"/>
    <property type="match status" value="1"/>
</dbReference>
<dbReference type="SMART" id="SM00086">
    <property type="entry name" value="PAC"/>
    <property type="match status" value="1"/>
</dbReference>
<dbReference type="Gene3D" id="3.30.70.270">
    <property type="match status" value="1"/>
</dbReference>
<dbReference type="PATRIC" id="fig|29423.5.peg.1153"/>
<feature type="transmembrane region" description="Helical" evidence="4">
    <location>
        <begin position="230"/>
        <end position="251"/>
    </location>
</feature>
<dbReference type="PROSITE" id="PS50885">
    <property type="entry name" value="HAMP"/>
    <property type="match status" value="1"/>
</dbReference>
<feature type="domain" description="GGDEF" evidence="8">
    <location>
        <begin position="651"/>
        <end position="785"/>
    </location>
</feature>
<dbReference type="InterPro" id="IPR003018">
    <property type="entry name" value="GAF"/>
</dbReference>
<dbReference type="Pfam" id="PF00990">
    <property type="entry name" value="GGDEF"/>
    <property type="match status" value="1"/>
</dbReference>
<dbReference type="Gene3D" id="3.30.450.40">
    <property type="match status" value="1"/>
</dbReference>
<dbReference type="InterPro" id="IPR029016">
    <property type="entry name" value="GAF-like_dom_sf"/>
</dbReference>
<dbReference type="SMART" id="SM00065">
    <property type="entry name" value="GAF"/>
    <property type="match status" value="1"/>
</dbReference>
<dbReference type="RefSeq" id="WP_025386650.1">
    <property type="nucleotide sequence ID" value="NZ_KV441804.1"/>
</dbReference>
<dbReference type="Proteomes" id="UP000054858">
    <property type="component" value="Unassembled WGS sequence"/>
</dbReference>
<dbReference type="GO" id="GO:0005886">
    <property type="term" value="C:plasma membrane"/>
    <property type="evidence" value="ECO:0007669"/>
    <property type="project" value="TreeGrafter"/>
</dbReference>